<gene>
    <name evidence="2" type="ORF">HNR02_001368</name>
</gene>
<accession>A0A853AZJ8</accession>
<name>A0A853AZJ8_9PSEU</name>
<evidence type="ECO:0000313" key="2">
    <source>
        <dbReference type="EMBL" id="NYI88045.1"/>
    </source>
</evidence>
<evidence type="ECO:0000313" key="3">
    <source>
        <dbReference type="Proteomes" id="UP000549616"/>
    </source>
</evidence>
<reference evidence="2 3" key="1">
    <citation type="submission" date="2020-07" db="EMBL/GenBank/DDBJ databases">
        <title>Sequencing the genomes of 1000 actinobacteria strains.</title>
        <authorList>
            <person name="Klenk H.-P."/>
        </authorList>
    </citation>
    <scope>NUCLEOTIDE SEQUENCE [LARGE SCALE GENOMIC DNA]</scope>
    <source>
        <strain evidence="2 3">DSM 104006</strain>
    </source>
</reference>
<sequence>MSAPSSTARRRTDRKLVAQATLASVSPKDRPNVMALR</sequence>
<organism evidence="2 3">
    <name type="scientific">Amycolatopsis endophytica</name>
    <dbReference type="NCBI Taxonomy" id="860233"/>
    <lineage>
        <taxon>Bacteria</taxon>
        <taxon>Bacillati</taxon>
        <taxon>Actinomycetota</taxon>
        <taxon>Actinomycetes</taxon>
        <taxon>Pseudonocardiales</taxon>
        <taxon>Pseudonocardiaceae</taxon>
        <taxon>Amycolatopsis</taxon>
    </lineage>
</organism>
<evidence type="ECO:0000256" key="1">
    <source>
        <dbReference type="SAM" id="MobiDB-lite"/>
    </source>
</evidence>
<feature type="region of interest" description="Disordered" evidence="1">
    <location>
        <begin position="1"/>
        <end position="37"/>
    </location>
</feature>
<comment type="caution">
    <text evidence="2">The sequence shown here is derived from an EMBL/GenBank/DDBJ whole genome shotgun (WGS) entry which is preliminary data.</text>
</comment>
<dbReference type="Proteomes" id="UP000549616">
    <property type="component" value="Unassembled WGS sequence"/>
</dbReference>
<dbReference type="AlphaFoldDB" id="A0A853AZJ8"/>
<dbReference type="EMBL" id="JACCFK010000001">
    <property type="protein sequence ID" value="NYI88045.1"/>
    <property type="molecule type" value="Genomic_DNA"/>
</dbReference>
<keyword evidence="3" id="KW-1185">Reference proteome</keyword>
<protein>
    <submittedName>
        <fullName evidence="2">Uncharacterized protein</fullName>
    </submittedName>
</protein>
<proteinExistence type="predicted"/>